<gene>
    <name evidence="1" type="ORF">AWB75_03843</name>
</gene>
<protein>
    <submittedName>
        <fullName evidence="1">Uncharacterized protein</fullName>
    </submittedName>
</protein>
<keyword evidence="2" id="KW-1185">Reference proteome</keyword>
<proteinExistence type="predicted"/>
<comment type="caution">
    <text evidence="1">The sequence shown here is derived from an EMBL/GenBank/DDBJ whole genome shotgun (WGS) entry which is preliminary data.</text>
</comment>
<dbReference type="Proteomes" id="UP000054870">
    <property type="component" value="Unassembled WGS sequence"/>
</dbReference>
<reference evidence="1" key="1">
    <citation type="submission" date="2016-01" db="EMBL/GenBank/DDBJ databases">
        <authorList>
            <person name="Peeters C."/>
        </authorList>
    </citation>
    <scope>NUCLEOTIDE SEQUENCE [LARGE SCALE GENOMIC DNA]</scope>
    <source>
        <strain evidence="1">LMG 29318</strain>
    </source>
</reference>
<evidence type="ECO:0000313" key="2">
    <source>
        <dbReference type="Proteomes" id="UP000054870"/>
    </source>
</evidence>
<name>A0A158BQ53_9BURK</name>
<sequence length="240" mass="26526">MLVDKAKDIGIDLLIDKFKAQVVGRWSKHRAEVFLAQLLDEVRKQGDEKFESANLNDLLEKLADGDAETSLLFDAYRRVALCASKDIGPMVIGVLTAVILRRDSKANDDEEQMFMAAETLNDRDFVEFIEWFERAHAKTHKPTHPTLQLPTFPGAVAVEHVTAKATRNTFTNVGVPVNLFSDVGPFAPKLANLGIFVQFSRPADTSKGAANTKQYVAATHVATRLYSVAKRVASATTPRK</sequence>
<dbReference type="EMBL" id="FCOF02000017">
    <property type="protein sequence ID" value="SAK72173.1"/>
    <property type="molecule type" value="Genomic_DNA"/>
</dbReference>
<accession>A0A158BQ53</accession>
<dbReference type="AlphaFoldDB" id="A0A158BQ53"/>
<evidence type="ECO:0000313" key="1">
    <source>
        <dbReference type="EMBL" id="SAK72173.1"/>
    </source>
</evidence>
<organism evidence="1 2">
    <name type="scientific">Caballeronia catudaia</name>
    <dbReference type="NCBI Taxonomy" id="1777136"/>
    <lineage>
        <taxon>Bacteria</taxon>
        <taxon>Pseudomonadati</taxon>
        <taxon>Pseudomonadota</taxon>
        <taxon>Betaproteobacteria</taxon>
        <taxon>Burkholderiales</taxon>
        <taxon>Burkholderiaceae</taxon>
        <taxon>Caballeronia</taxon>
    </lineage>
</organism>